<feature type="region of interest" description="Disordered" evidence="1">
    <location>
        <begin position="498"/>
        <end position="517"/>
    </location>
</feature>
<comment type="caution">
    <text evidence="2">The sequence shown here is derived from an EMBL/GenBank/DDBJ whole genome shotgun (WGS) entry which is preliminary data.</text>
</comment>
<sequence length="541" mass="58873">MSPQSRARKKKSSGLDQPAEQGMTGFFKDVLNDFGSVPPDVGPLEVEALGSAVVGEWWESDGDLVGFELIDYTGRKTSPGAAALLAALRVLAPTGELREGAAGALSSVLGRGIPEPDWAAGLGEVSVGECWQLGDAYGESSTLLGTFGYGEETHGVLAYVEHGDGVVSDVAVVDNPEDVLAGMRDEAAERDGIIALRQITPARFRRLLDDGLSAVDKLAEVEVSTDFVRYRALAMARCRRLPEPEPAPEPEPVGDRDALVADFFQQTAEVADNKATRHCVHLLIDYGMQTEPHRPLRVSPDRLLYFLEEWVPNEAELTEEQDEALPEVVLGWAHWAGTRQGLPEAALSALIEAARDSLEGADADLDLYLEAGEEIEDPEELAELLDRRRFAVPHTFTEIGDEELELEPTDPEQRRLLVIGEHPEYHDALGDELGEAALRVEDGEFDAAAYLAMKVSIVDQLWDDEPPEVWTAASRLREQGAEREDILDRLVDVLAGAAVQDRDGDEDTADAGAEEGELRFDLDEYRQALAELDGVPSGSSD</sequence>
<evidence type="ECO:0000256" key="1">
    <source>
        <dbReference type="SAM" id="MobiDB-lite"/>
    </source>
</evidence>
<proteinExistence type="predicted"/>
<feature type="compositionally biased region" description="Acidic residues" evidence="1">
    <location>
        <begin position="503"/>
        <end position="515"/>
    </location>
</feature>
<dbReference type="RefSeq" id="WP_141999834.1">
    <property type="nucleotide sequence ID" value="NZ_VFML01000001.1"/>
</dbReference>
<dbReference type="OrthoDB" id="5170563at2"/>
<gene>
    <name evidence="2" type="ORF">FB471_3894</name>
</gene>
<dbReference type="EMBL" id="VFML01000001">
    <property type="protein sequence ID" value="TQJ04113.1"/>
    <property type="molecule type" value="Genomic_DNA"/>
</dbReference>
<feature type="region of interest" description="Disordered" evidence="1">
    <location>
        <begin position="1"/>
        <end position="21"/>
    </location>
</feature>
<name>A0A542DLZ0_AMYCI</name>
<dbReference type="InterPro" id="IPR014993">
    <property type="entry name" value="DUF1841"/>
</dbReference>
<evidence type="ECO:0000313" key="3">
    <source>
        <dbReference type="Proteomes" id="UP000320876"/>
    </source>
</evidence>
<protein>
    <submittedName>
        <fullName evidence="2">Uncharacterized protein DUF1841</fullName>
    </submittedName>
</protein>
<feature type="compositionally biased region" description="Basic residues" evidence="1">
    <location>
        <begin position="1"/>
        <end position="12"/>
    </location>
</feature>
<dbReference type="AlphaFoldDB" id="A0A542DLZ0"/>
<organism evidence="2 3">
    <name type="scientific">Amycolatopsis cihanbeyliensis</name>
    <dbReference type="NCBI Taxonomy" id="1128664"/>
    <lineage>
        <taxon>Bacteria</taxon>
        <taxon>Bacillati</taxon>
        <taxon>Actinomycetota</taxon>
        <taxon>Actinomycetes</taxon>
        <taxon>Pseudonocardiales</taxon>
        <taxon>Pseudonocardiaceae</taxon>
        <taxon>Amycolatopsis</taxon>
    </lineage>
</organism>
<dbReference type="Proteomes" id="UP000320876">
    <property type="component" value="Unassembled WGS sequence"/>
</dbReference>
<reference evidence="2 3" key="1">
    <citation type="submission" date="2019-06" db="EMBL/GenBank/DDBJ databases">
        <title>Sequencing the genomes of 1000 actinobacteria strains.</title>
        <authorList>
            <person name="Klenk H.-P."/>
        </authorList>
    </citation>
    <scope>NUCLEOTIDE SEQUENCE [LARGE SCALE GENOMIC DNA]</scope>
    <source>
        <strain evidence="2 3">DSM 45679</strain>
    </source>
</reference>
<accession>A0A542DLZ0</accession>
<keyword evidence="3" id="KW-1185">Reference proteome</keyword>
<dbReference type="Pfam" id="PF08897">
    <property type="entry name" value="DUF1841"/>
    <property type="match status" value="1"/>
</dbReference>
<evidence type="ECO:0000313" key="2">
    <source>
        <dbReference type="EMBL" id="TQJ04113.1"/>
    </source>
</evidence>